<name>A0A9D4A163_9ROSI</name>
<dbReference type="EMBL" id="JAIQCV010000007">
    <property type="protein sequence ID" value="KAH1081533.1"/>
    <property type="molecule type" value="Genomic_DNA"/>
</dbReference>
<accession>A0A9D4A163</accession>
<organism evidence="1 2">
    <name type="scientific">Gossypium stocksii</name>
    <dbReference type="NCBI Taxonomy" id="47602"/>
    <lineage>
        <taxon>Eukaryota</taxon>
        <taxon>Viridiplantae</taxon>
        <taxon>Streptophyta</taxon>
        <taxon>Embryophyta</taxon>
        <taxon>Tracheophyta</taxon>
        <taxon>Spermatophyta</taxon>
        <taxon>Magnoliopsida</taxon>
        <taxon>eudicotyledons</taxon>
        <taxon>Gunneridae</taxon>
        <taxon>Pentapetalae</taxon>
        <taxon>rosids</taxon>
        <taxon>malvids</taxon>
        <taxon>Malvales</taxon>
        <taxon>Malvaceae</taxon>
        <taxon>Malvoideae</taxon>
        <taxon>Gossypium</taxon>
    </lineage>
</organism>
<evidence type="ECO:0000313" key="1">
    <source>
        <dbReference type="EMBL" id="KAH1081533.1"/>
    </source>
</evidence>
<sequence>MDRSVPTAKDEAGYSTGALQCGKRWFLFADVFDFKFIVLPIYTYTQTCIGSKLDGFQHYWNVNNVEAVIMDRKYASRLLYYKTKSGSSLFCNSVAELLRARCNKKYSRM</sequence>
<dbReference type="AlphaFoldDB" id="A0A9D4A163"/>
<proteinExistence type="predicted"/>
<dbReference type="Proteomes" id="UP000828251">
    <property type="component" value="Unassembled WGS sequence"/>
</dbReference>
<comment type="caution">
    <text evidence="1">The sequence shown here is derived from an EMBL/GenBank/DDBJ whole genome shotgun (WGS) entry which is preliminary data.</text>
</comment>
<reference evidence="1 2" key="1">
    <citation type="journal article" date="2021" name="Plant Biotechnol. J.">
        <title>Multi-omics assisted identification of the key and species-specific regulatory components of drought-tolerant mechanisms in Gossypium stocksii.</title>
        <authorList>
            <person name="Yu D."/>
            <person name="Ke L."/>
            <person name="Zhang D."/>
            <person name="Wu Y."/>
            <person name="Sun Y."/>
            <person name="Mei J."/>
            <person name="Sun J."/>
            <person name="Sun Y."/>
        </authorList>
    </citation>
    <scope>NUCLEOTIDE SEQUENCE [LARGE SCALE GENOMIC DNA]</scope>
    <source>
        <strain evidence="2">cv. E1</strain>
        <tissue evidence="1">Leaf</tissue>
    </source>
</reference>
<evidence type="ECO:0000313" key="2">
    <source>
        <dbReference type="Proteomes" id="UP000828251"/>
    </source>
</evidence>
<keyword evidence="2" id="KW-1185">Reference proteome</keyword>
<gene>
    <name evidence="1" type="ORF">J1N35_021294</name>
</gene>
<protein>
    <submittedName>
        <fullName evidence="1">Uncharacterized protein</fullName>
    </submittedName>
</protein>